<protein>
    <submittedName>
        <fullName evidence="2">Phosphoesterase</fullName>
    </submittedName>
</protein>
<accession>A0A0R2LD02</accession>
<feature type="domain" description="Calcineurin-like phosphoesterase" evidence="1">
    <location>
        <begin position="2"/>
        <end position="162"/>
    </location>
</feature>
<sequence>MIFFTADTHFFDEYLKHDQQFANRDFLTVAEMNQTIIDNWNFVVGLEDIVYHLGDVAQIASNVTGYQQVLDVLASLNGQIVFIKGNHDPRALLKYLKKKQLRTPKGKEKFLFHDVGLILKFDHYQFFLTHYPLMLGISVNSINLHGHIHHYAVNSATNINVGVDTPEGDYLAGRKRPFGQPFSQKEVVEMVQQKDIDFKKRK</sequence>
<dbReference type="Gene3D" id="3.60.21.10">
    <property type="match status" value="1"/>
</dbReference>
<evidence type="ECO:0000313" key="3">
    <source>
        <dbReference type="Proteomes" id="UP000051886"/>
    </source>
</evidence>
<dbReference type="Proteomes" id="UP000051886">
    <property type="component" value="Unassembled WGS sequence"/>
</dbReference>
<gene>
    <name evidence="2" type="ORF">IV66_GL001427</name>
</gene>
<dbReference type="InterPro" id="IPR029052">
    <property type="entry name" value="Metallo-depent_PP-like"/>
</dbReference>
<proteinExistence type="predicted"/>
<dbReference type="OrthoDB" id="5380073at2"/>
<dbReference type="PATRIC" id="fig|449659.4.peg.1445"/>
<dbReference type="RefSeq" id="WP_017868916.1">
    <property type="nucleotide sequence ID" value="NZ_BJYB01000042.1"/>
</dbReference>
<reference evidence="2 3" key="1">
    <citation type="journal article" date="2015" name="Genome Announc.">
        <title>Expanding the biotechnology potential of lactobacilli through comparative genomics of 213 strains and associated genera.</title>
        <authorList>
            <person name="Sun Z."/>
            <person name="Harris H.M."/>
            <person name="McCann A."/>
            <person name="Guo C."/>
            <person name="Argimon S."/>
            <person name="Zhang W."/>
            <person name="Yang X."/>
            <person name="Jeffery I.B."/>
            <person name="Cooney J.C."/>
            <person name="Kagawa T.F."/>
            <person name="Liu W."/>
            <person name="Song Y."/>
            <person name="Salvetti E."/>
            <person name="Wrobel A."/>
            <person name="Rasinkangas P."/>
            <person name="Parkhill J."/>
            <person name="Rea M.C."/>
            <person name="O'Sullivan O."/>
            <person name="Ritari J."/>
            <person name="Douillard F.P."/>
            <person name="Paul Ross R."/>
            <person name="Yang R."/>
            <person name="Briner A.E."/>
            <person name="Felis G.E."/>
            <person name="de Vos W.M."/>
            <person name="Barrangou R."/>
            <person name="Klaenhammer T.R."/>
            <person name="Caufield P.W."/>
            <person name="Cui Y."/>
            <person name="Zhang H."/>
            <person name="O'Toole P.W."/>
        </authorList>
    </citation>
    <scope>NUCLEOTIDE SEQUENCE [LARGE SCALE GENOMIC DNA]</scope>
    <source>
        <strain evidence="2 3">NBRC 103219</strain>
    </source>
</reference>
<keyword evidence="3" id="KW-1185">Reference proteome</keyword>
<dbReference type="Pfam" id="PF00149">
    <property type="entry name" value="Metallophos"/>
    <property type="match status" value="1"/>
</dbReference>
<dbReference type="InterPro" id="IPR004843">
    <property type="entry name" value="Calcineurin-like_PHP"/>
</dbReference>
<dbReference type="STRING" id="449659.IV66_GL001427"/>
<dbReference type="SUPFAM" id="SSF56300">
    <property type="entry name" value="Metallo-dependent phosphatases"/>
    <property type="match status" value="1"/>
</dbReference>
<evidence type="ECO:0000313" key="2">
    <source>
        <dbReference type="EMBL" id="KRN99823.1"/>
    </source>
</evidence>
<dbReference type="AlphaFoldDB" id="A0A0R2LD02"/>
<organism evidence="2 3">
    <name type="scientific">Ligilactobacillus pobuzihii</name>
    <dbReference type="NCBI Taxonomy" id="449659"/>
    <lineage>
        <taxon>Bacteria</taxon>
        <taxon>Bacillati</taxon>
        <taxon>Bacillota</taxon>
        <taxon>Bacilli</taxon>
        <taxon>Lactobacillales</taxon>
        <taxon>Lactobacillaceae</taxon>
        <taxon>Ligilactobacillus</taxon>
    </lineage>
</organism>
<name>A0A0R2LD02_9LACO</name>
<evidence type="ECO:0000259" key="1">
    <source>
        <dbReference type="Pfam" id="PF00149"/>
    </source>
</evidence>
<dbReference type="GO" id="GO:0016787">
    <property type="term" value="F:hydrolase activity"/>
    <property type="evidence" value="ECO:0007669"/>
    <property type="project" value="InterPro"/>
</dbReference>
<comment type="caution">
    <text evidence="2">The sequence shown here is derived from an EMBL/GenBank/DDBJ whole genome shotgun (WGS) entry which is preliminary data.</text>
</comment>
<dbReference type="EMBL" id="JQCN01000027">
    <property type="protein sequence ID" value="KRN99823.1"/>
    <property type="molecule type" value="Genomic_DNA"/>
</dbReference>